<protein>
    <submittedName>
        <fullName evidence="2">Uncharacterized protein</fullName>
    </submittedName>
</protein>
<dbReference type="InterPro" id="IPR051641">
    <property type="entry name" value="RGK_GTP-binding_reg"/>
</dbReference>
<evidence type="ECO:0000313" key="2">
    <source>
        <dbReference type="EMBL" id="KAK6622067.1"/>
    </source>
</evidence>
<feature type="compositionally biased region" description="Basic and acidic residues" evidence="1">
    <location>
        <begin position="483"/>
        <end position="494"/>
    </location>
</feature>
<feature type="compositionally biased region" description="Low complexity" evidence="1">
    <location>
        <begin position="314"/>
        <end position="327"/>
    </location>
</feature>
<feature type="compositionally biased region" description="Basic and acidic residues" evidence="1">
    <location>
        <begin position="298"/>
        <end position="309"/>
    </location>
</feature>
<feature type="region of interest" description="Disordered" evidence="1">
    <location>
        <begin position="123"/>
        <end position="240"/>
    </location>
</feature>
<dbReference type="PANTHER" id="PTHR45775">
    <property type="entry name" value="RAD, GEM/KIR FAMILY MEMBER 2, ISOFORM C"/>
    <property type="match status" value="1"/>
</dbReference>
<name>A0ABR1ALA8_POLSC</name>
<proteinExistence type="predicted"/>
<gene>
    <name evidence="2" type="ORF">RUM44_001874</name>
</gene>
<dbReference type="EMBL" id="JAWJWF010000047">
    <property type="protein sequence ID" value="KAK6622067.1"/>
    <property type="molecule type" value="Genomic_DNA"/>
</dbReference>
<sequence>MEVLGQPTGSGAQSVPKLMLMGSSTASDTTTNTSTDSSNTVYTMVTVTDAEQEERQEGGDLLDGKNVKKDEKLTGKGKDNLEFKRELKDQSRRMDKKQDTRARDILNEFDELFLENEKRINADRNSKGKGLRNGVKLRQEVTENTRKGSTENEFKMSSNAIVEMDEGIKNKSVEKESDEPEEQRHPKINNQEEIFQRAVGSSSEKESDDIFTSTEEPRGSGSGTSPPTPHTGEIQKDDNFFTKTVVIDEETLRNIELALENTSPDSILKSEKPKSNIRTIQSELPQRTITSNFNKRKNAGDQEETRKSQLELNKMSPKYPQKSPSKSTESTVFPFPPRSTSPKAISKSSSPKLKRDISNSLKKLVDISSPIKMVMNDKEEQDSSGTLEPAPLTLSNLEKHEKSMSQEFKHHQPKFESIFNMDSPTTLKSSSLISNYLNPTANNTSKFEFPSCTSPTENNNGFEPNDSDNSNREIDNSTSPNKHINEVKDEKKSTDNQTRVSSNKRQKRSERKSISAESPIKLNEGDDETMQNRLSKEIYDAMLEEKFGSRQNRKYSILTTDGSIKNFVSENSEEFKKTNENLNKENINRKKSGNRRASECPQRHRRVSIIQGESLRHFIFEEPDTSKMKPNKQRKVSMVSEDTTRNVLLEGICKRKSSLIPGDTLRNLLGDDGARKAFIAPDDKPRKFSINTLGDIVSARKFSLLPPGEIYTSQIDGKTTEIIKLAPGTKGRPLATIVVQQASIQRGSISGPSGQKEDTLLDVANTFTLEELHEFDMKYGSPHHCRSQSVKTPGRSCGHPNYLCLPQQRSRVASMPNTGVEEEYYRLRHFSITGKGVVNRGDSLKSRRSRSNNSVASSNSSHR</sequence>
<feature type="region of interest" description="Disordered" evidence="1">
    <location>
        <begin position="1"/>
        <end position="99"/>
    </location>
</feature>
<feature type="compositionally biased region" description="Low complexity" evidence="1">
    <location>
        <begin position="851"/>
        <end position="863"/>
    </location>
</feature>
<dbReference type="Proteomes" id="UP001359485">
    <property type="component" value="Unassembled WGS sequence"/>
</dbReference>
<feature type="compositionally biased region" description="Basic and acidic residues" evidence="1">
    <location>
        <begin position="137"/>
        <end position="154"/>
    </location>
</feature>
<organism evidence="2 3">
    <name type="scientific">Polyplax serrata</name>
    <name type="common">Common mouse louse</name>
    <dbReference type="NCBI Taxonomy" id="468196"/>
    <lineage>
        <taxon>Eukaryota</taxon>
        <taxon>Metazoa</taxon>
        <taxon>Ecdysozoa</taxon>
        <taxon>Arthropoda</taxon>
        <taxon>Hexapoda</taxon>
        <taxon>Insecta</taxon>
        <taxon>Pterygota</taxon>
        <taxon>Neoptera</taxon>
        <taxon>Paraneoptera</taxon>
        <taxon>Psocodea</taxon>
        <taxon>Troctomorpha</taxon>
        <taxon>Phthiraptera</taxon>
        <taxon>Anoplura</taxon>
        <taxon>Polyplacidae</taxon>
        <taxon>Polyplax</taxon>
    </lineage>
</organism>
<keyword evidence="3" id="KW-1185">Reference proteome</keyword>
<feature type="compositionally biased region" description="Low complexity" evidence="1">
    <location>
        <begin position="23"/>
        <end position="40"/>
    </location>
</feature>
<feature type="compositionally biased region" description="Low complexity" evidence="1">
    <location>
        <begin position="340"/>
        <end position="351"/>
    </location>
</feature>
<feature type="compositionally biased region" description="Polar residues" evidence="1">
    <location>
        <begin position="447"/>
        <end position="462"/>
    </location>
</feature>
<dbReference type="PANTHER" id="PTHR45775:SF7">
    <property type="entry name" value="RAD, GEM_KIR FAMILY MEMBER 1, ISOFORM B"/>
    <property type="match status" value="1"/>
</dbReference>
<reference evidence="2 3" key="1">
    <citation type="submission" date="2023-09" db="EMBL/GenBank/DDBJ databases">
        <title>Genomes of two closely related lineages of the louse Polyplax serrata with different host specificities.</title>
        <authorList>
            <person name="Martinu J."/>
            <person name="Tarabai H."/>
            <person name="Stefka J."/>
            <person name="Hypsa V."/>
        </authorList>
    </citation>
    <scope>NUCLEOTIDE SEQUENCE [LARGE SCALE GENOMIC DNA]</scope>
    <source>
        <strain evidence="2">98ZLc_SE</strain>
    </source>
</reference>
<feature type="compositionally biased region" description="Polar residues" evidence="1">
    <location>
        <begin position="276"/>
        <end position="293"/>
    </location>
</feature>
<comment type="caution">
    <text evidence="2">The sequence shown here is derived from an EMBL/GenBank/DDBJ whole genome shotgun (WGS) entry which is preliminary data.</text>
</comment>
<feature type="region of interest" description="Disordered" evidence="1">
    <location>
        <begin position="258"/>
        <end position="357"/>
    </location>
</feature>
<feature type="compositionally biased region" description="Basic and acidic residues" evidence="1">
    <location>
        <begin position="166"/>
        <end position="175"/>
    </location>
</feature>
<feature type="region of interest" description="Disordered" evidence="1">
    <location>
        <begin position="837"/>
        <end position="863"/>
    </location>
</feature>
<feature type="region of interest" description="Disordered" evidence="1">
    <location>
        <begin position="447"/>
        <end position="529"/>
    </location>
</feature>
<evidence type="ECO:0000256" key="1">
    <source>
        <dbReference type="SAM" id="MobiDB-lite"/>
    </source>
</evidence>
<feature type="compositionally biased region" description="Basic and acidic residues" evidence="1">
    <location>
        <begin position="53"/>
        <end position="99"/>
    </location>
</feature>
<accession>A0ABR1ALA8</accession>
<evidence type="ECO:0000313" key="3">
    <source>
        <dbReference type="Proteomes" id="UP001359485"/>
    </source>
</evidence>